<feature type="transmembrane region" description="Helical" evidence="6">
    <location>
        <begin position="185"/>
        <end position="205"/>
    </location>
</feature>
<proteinExistence type="predicted"/>
<dbReference type="InterPro" id="IPR011701">
    <property type="entry name" value="MFS"/>
</dbReference>
<feature type="transmembrane region" description="Helical" evidence="6">
    <location>
        <begin position="116"/>
        <end position="135"/>
    </location>
</feature>
<keyword evidence="3 6" id="KW-0812">Transmembrane</keyword>
<feature type="transmembrane region" description="Helical" evidence="6">
    <location>
        <begin position="147"/>
        <end position="164"/>
    </location>
</feature>
<gene>
    <name evidence="7" type="ORF">HHI36_004405</name>
</gene>
<comment type="subcellular location">
    <subcellularLocation>
        <location evidence="1">Membrane</location>
        <topology evidence="1">Multi-pass membrane protein</topology>
    </subcellularLocation>
</comment>
<evidence type="ECO:0008006" key="9">
    <source>
        <dbReference type="Google" id="ProtNLM"/>
    </source>
</evidence>
<sequence>MKKEPFNRFRLAKAKSQTEISKIKLPEEEARYTEYTVERKAGSFTKLLSLPSVLVTCVILVVVAATWGFLDPTLEPHLRQFNLTPGKIGLIFLLLSAMYAIFSPGWGWLSDKLDVYWWIMPVGLMCNFISLMFLGPSPAFHFLESSIWLNIVSLSTLGISVAMAQMPTYRGLLDSALQGGFVENLGTHSIIAGLWSCVYSMGEVIGPIAGGALMDNYGFPVTATVFAIVNLITSILVTIFYMNRKETNMCQVPSDNKSIIVLAETYSTNGIVTKDVSSELIISSNGICEK</sequence>
<dbReference type="InterPro" id="IPR036259">
    <property type="entry name" value="MFS_trans_sf"/>
</dbReference>
<name>A0ABD2NR29_9CUCU</name>
<evidence type="ECO:0000256" key="3">
    <source>
        <dbReference type="ARBA" id="ARBA00022692"/>
    </source>
</evidence>
<protein>
    <recommendedName>
        <fullName evidence="9">Major facilitator superfamily (MFS) profile domain-containing protein</fullName>
    </recommendedName>
</protein>
<feature type="transmembrane region" description="Helical" evidence="6">
    <location>
        <begin position="217"/>
        <end position="241"/>
    </location>
</feature>
<evidence type="ECO:0000313" key="7">
    <source>
        <dbReference type="EMBL" id="KAL3281188.1"/>
    </source>
</evidence>
<dbReference type="Gene3D" id="1.20.1250.20">
    <property type="entry name" value="MFS general substrate transporter like domains"/>
    <property type="match status" value="1"/>
</dbReference>
<dbReference type="Pfam" id="PF07690">
    <property type="entry name" value="MFS_1"/>
    <property type="match status" value="1"/>
</dbReference>
<keyword evidence="2" id="KW-0813">Transport</keyword>
<reference evidence="7 8" key="1">
    <citation type="journal article" date="2021" name="BMC Biol.">
        <title>Horizontally acquired antibacterial genes associated with adaptive radiation of ladybird beetles.</title>
        <authorList>
            <person name="Li H.S."/>
            <person name="Tang X.F."/>
            <person name="Huang Y.H."/>
            <person name="Xu Z.Y."/>
            <person name="Chen M.L."/>
            <person name="Du X.Y."/>
            <person name="Qiu B.Y."/>
            <person name="Chen P.T."/>
            <person name="Zhang W."/>
            <person name="Slipinski A."/>
            <person name="Escalona H.E."/>
            <person name="Waterhouse R.M."/>
            <person name="Zwick A."/>
            <person name="Pang H."/>
        </authorList>
    </citation>
    <scope>NUCLEOTIDE SEQUENCE [LARGE SCALE GENOMIC DNA]</scope>
    <source>
        <strain evidence="7">SYSU2018</strain>
    </source>
</reference>
<evidence type="ECO:0000256" key="4">
    <source>
        <dbReference type="ARBA" id="ARBA00022989"/>
    </source>
</evidence>
<evidence type="ECO:0000256" key="5">
    <source>
        <dbReference type="ARBA" id="ARBA00023136"/>
    </source>
</evidence>
<dbReference type="PANTHER" id="PTHR23506">
    <property type="entry name" value="GH10249P"/>
    <property type="match status" value="1"/>
</dbReference>
<accession>A0ABD2NR29</accession>
<feature type="transmembrane region" description="Helical" evidence="6">
    <location>
        <begin position="47"/>
        <end position="70"/>
    </location>
</feature>
<dbReference type="InterPro" id="IPR050930">
    <property type="entry name" value="MFS_Vesicular_Transporter"/>
</dbReference>
<evidence type="ECO:0000313" key="8">
    <source>
        <dbReference type="Proteomes" id="UP001516400"/>
    </source>
</evidence>
<evidence type="ECO:0000256" key="1">
    <source>
        <dbReference type="ARBA" id="ARBA00004141"/>
    </source>
</evidence>
<keyword evidence="5 6" id="KW-0472">Membrane</keyword>
<dbReference type="PANTHER" id="PTHR23506:SF28">
    <property type="entry name" value="MFS-TYPE TRANSPORTER SLC18B1-LIKE PROTEIN"/>
    <property type="match status" value="1"/>
</dbReference>
<dbReference type="AlphaFoldDB" id="A0ABD2NR29"/>
<evidence type="ECO:0000256" key="6">
    <source>
        <dbReference type="SAM" id="Phobius"/>
    </source>
</evidence>
<dbReference type="Proteomes" id="UP001516400">
    <property type="component" value="Unassembled WGS sequence"/>
</dbReference>
<evidence type="ECO:0000256" key="2">
    <source>
        <dbReference type="ARBA" id="ARBA00022448"/>
    </source>
</evidence>
<dbReference type="GO" id="GO:0016020">
    <property type="term" value="C:membrane"/>
    <property type="evidence" value="ECO:0007669"/>
    <property type="project" value="UniProtKB-SubCell"/>
</dbReference>
<dbReference type="EMBL" id="JABFTP020000144">
    <property type="protein sequence ID" value="KAL3281188.1"/>
    <property type="molecule type" value="Genomic_DNA"/>
</dbReference>
<organism evidence="7 8">
    <name type="scientific">Cryptolaemus montrouzieri</name>
    <dbReference type="NCBI Taxonomy" id="559131"/>
    <lineage>
        <taxon>Eukaryota</taxon>
        <taxon>Metazoa</taxon>
        <taxon>Ecdysozoa</taxon>
        <taxon>Arthropoda</taxon>
        <taxon>Hexapoda</taxon>
        <taxon>Insecta</taxon>
        <taxon>Pterygota</taxon>
        <taxon>Neoptera</taxon>
        <taxon>Endopterygota</taxon>
        <taxon>Coleoptera</taxon>
        <taxon>Polyphaga</taxon>
        <taxon>Cucujiformia</taxon>
        <taxon>Coccinelloidea</taxon>
        <taxon>Coccinellidae</taxon>
        <taxon>Scymninae</taxon>
        <taxon>Scymnini</taxon>
        <taxon>Cryptolaemus</taxon>
    </lineage>
</organism>
<dbReference type="SUPFAM" id="SSF103473">
    <property type="entry name" value="MFS general substrate transporter"/>
    <property type="match status" value="1"/>
</dbReference>
<comment type="caution">
    <text evidence="7">The sequence shown here is derived from an EMBL/GenBank/DDBJ whole genome shotgun (WGS) entry which is preliminary data.</text>
</comment>
<keyword evidence="4 6" id="KW-1133">Transmembrane helix</keyword>
<feature type="transmembrane region" description="Helical" evidence="6">
    <location>
        <begin position="90"/>
        <end position="109"/>
    </location>
</feature>
<keyword evidence="8" id="KW-1185">Reference proteome</keyword>